<evidence type="ECO:0000256" key="1">
    <source>
        <dbReference type="ARBA" id="ARBA00022723"/>
    </source>
</evidence>
<dbReference type="PANTHER" id="PTHR33823:SF4">
    <property type="entry name" value="GENERAL STRESS PROTEIN 16O"/>
    <property type="match status" value="1"/>
</dbReference>
<dbReference type="InterPro" id="IPR037187">
    <property type="entry name" value="DnaK_N"/>
</dbReference>
<gene>
    <name evidence="6" type="ORF">LCGC14_1944840</name>
</gene>
<evidence type="ECO:0000313" key="6">
    <source>
        <dbReference type="EMBL" id="KKL86424.1"/>
    </source>
</evidence>
<feature type="region of interest" description="Disordered" evidence="4">
    <location>
        <begin position="1"/>
        <end position="27"/>
    </location>
</feature>
<dbReference type="InterPro" id="IPR000962">
    <property type="entry name" value="Znf_DskA_TraR"/>
</dbReference>
<protein>
    <recommendedName>
        <fullName evidence="5">Zinc finger DksA/TraR C4-type domain-containing protein</fullName>
    </recommendedName>
</protein>
<accession>A0A0F9FJ65</accession>
<feature type="non-terminal residue" evidence="6">
    <location>
        <position position="1"/>
    </location>
</feature>
<dbReference type="PROSITE" id="PS51128">
    <property type="entry name" value="ZF_DKSA_2"/>
    <property type="match status" value="1"/>
</dbReference>
<reference evidence="6" key="1">
    <citation type="journal article" date="2015" name="Nature">
        <title>Complex archaea that bridge the gap between prokaryotes and eukaryotes.</title>
        <authorList>
            <person name="Spang A."/>
            <person name="Saw J.H."/>
            <person name="Jorgensen S.L."/>
            <person name="Zaremba-Niedzwiedzka K."/>
            <person name="Martijn J."/>
            <person name="Lind A.E."/>
            <person name="van Eijk R."/>
            <person name="Schleper C."/>
            <person name="Guy L."/>
            <person name="Ettema T.J."/>
        </authorList>
    </citation>
    <scope>NUCLEOTIDE SEQUENCE</scope>
</reference>
<keyword evidence="2" id="KW-0863">Zinc-finger</keyword>
<evidence type="ECO:0000259" key="5">
    <source>
        <dbReference type="Pfam" id="PF01258"/>
    </source>
</evidence>
<organism evidence="6">
    <name type="scientific">marine sediment metagenome</name>
    <dbReference type="NCBI Taxonomy" id="412755"/>
    <lineage>
        <taxon>unclassified sequences</taxon>
        <taxon>metagenomes</taxon>
        <taxon>ecological metagenomes</taxon>
    </lineage>
</organism>
<proteinExistence type="predicted"/>
<dbReference type="SUPFAM" id="SSF57716">
    <property type="entry name" value="Glucocorticoid receptor-like (DNA-binding domain)"/>
    <property type="match status" value="1"/>
</dbReference>
<keyword evidence="3" id="KW-0862">Zinc</keyword>
<name>A0A0F9FJ65_9ZZZZ</name>
<dbReference type="Gene3D" id="1.20.120.910">
    <property type="entry name" value="DksA, coiled-coil domain"/>
    <property type="match status" value="1"/>
</dbReference>
<keyword evidence="1" id="KW-0479">Metal-binding</keyword>
<dbReference type="AlphaFoldDB" id="A0A0F9FJ65"/>
<dbReference type="PANTHER" id="PTHR33823">
    <property type="entry name" value="RNA POLYMERASE-BINDING TRANSCRIPTION FACTOR DKSA-RELATED"/>
    <property type="match status" value="1"/>
</dbReference>
<feature type="domain" description="Zinc finger DksA/TraR C4-type" evidence="5">
    <location>
        <begin position="110"/>
        <end position="138"/>
    </location>
</feature>
<comment type="caution">
    <text evidence="6">The sequence shown here is derived from an EMBL/GenBank/DDBJ whole genome shotgun (WGS) entry which is preliminary data.</text>
</comment>
<evidence type="ECO:0000256" key="4">
    <source>
        <dbReference type="SAM" id="MobiDB-lite"/>
    </source>
</evidence>
<dbReference type="Pfam" id="PF01258">
    <property type="entry name" value="zf-dskA_traR"/>
    <property type="match status" value="1"/>
</dbReference>
<dbReference type="EMBL" id="LAZR01021120">
    <property type="protein sequence ID" value="KKL86424.1"/>
    <property type="molecule type" value="Genomic_DNA"/>
</dbReference>
<dbReference type="SUPFAM" id="SSF109635">
    <property type="entry name" value="DnaK suppressor protein DksA, alpha-hairpin domain"/>
    <property type="match status" value="1"/>
</dbReference>
<evidence type="ECO:0000256" key="2">
    <source>
        <dbReference type="ARBA" id="ARBA00022771"/>
    </source>
</evidence>
<evidence type="ECO:0000256" key="3">
    <source>
        <dbReference type="ARBA" id="ARBA00022833"/>
    </source>
</evidence>
<sequence>PKKAKKVAEAPAPPKATKPAKSPKTRLSTKELAEFRGMLLAKRRQLLGDMTDMETHAIGQHGSGNLSSLPTHMADVGTDNFEHEFTLGLLESERMLLREIDEQLLRIEDRTYGVCAGTGKSIPKARLRAKPWAKYTVEFARMLEKGLVAPPNGALEAMDSEEGA</sequence>
<dbReference type="GO" id="GO:0008270">
    <property type="term" value="F:zinc ion binding"/>
    <property type="evidence" value="ECO:0007669"/>
    <property type="project" value="UniProtKB-KW"/>
</dbReference>